<dbReference type="KEGG" id="nvi:100119599"/>
<feature type="compositionally biased region" description="Basic and acidic residues" evidence="1">
    <location>
        <begin position="124"/>
        <end position="141"/>
    </location>
</feature>
<organism evidence="3 4">
    <name type="scientific">Nasonia vitripennis</name>
    <name type="common">Parasitic wasp</name>
    <dbReference type="NCBI Taxonomy" id="7425"/>
    <lineage>
        <taxon>Eukaryota</taxon>
        <taxon>Metazoa</taxon>
        <taxon>Ecdysozoa</taxon>
        <taxon>Arthropoda</taxon>
        <taxon>Hexapoda</taxon>
        <taxon>Insecta</taxon>
        <taxon>Pterygota</taxon>
        <taxon>Neoptera</taxon>
        <taxon>Endopterygota</taxon>
        <taxon>Hymenoptera</taxon>
        <taxon>Apocrita</taxon>
        <taxon>Proctotrupomorpha</taxon>
        <taxon>Chalcidoidea</taxon>
        <taxon>Pteromalidae</taxon>
        <taxon>Pteromalinae</taxon>
        <taxon>Nasonia</taxon>
    </lineage>
</organism>
<keyword evidence="4" id="KW-1185">Reference proteome</keyword>
<evidence type="ECO:0000313" key="3">
    <source>
        <dbReference type="EnsemblMetazoa" id="XP_031776880"/>
    </source>
</evidence>
<protein>
    <submittedName>
        <fullName evidence="3">Uncharacterized protein</fullName>
    </submittedName>
</protein>
<name>A0A7M7T644_NASVI</name>
<dbReference type="Proteomes" id="UP000002358">
    <property type="component" value="Chromosome 1"/>
</dbReference>
<accession>A0A7M7T644</accession>
<feature type="chain" id="PRO_5029598134" evidence="2">
    <location>
        <begin position="19"/>
        <end position="386"/>
    </location>
</feature>
<proteinExistence type="predicted"/>
<dbReference type="RefSeq" id="XP_031776880.1">
    <property type="nucleotide sequence ID" value="XM_031921020.1"/>
</dbReference>
<feature type="compositionally biased region" description="Basic and acidic residues" evidence="1">
    <location>
        <begin position="83"/>
        <end position="93"/>
    </location>
</feature>
<dbReference type="OrthoDB" id="8117569at2759"/>
<feature type="compositionally biased region" description="Basic and acidic residues" evidence="1">
    <location>
        <begin position="200"/>
        <end position="238"/>
    </location>
</feature>
<feature type="compositionally biased region" description="Low complexity" evidence="1">
    <location>
        <begin position="186"/>
        <end position="198"/>
    </location>
</feature>
<feature type="region of interest" description="Disordered" evidence="1">
    <location>
        <begin position="156"/>
        <end position="269"/>
    </location>
</feature>
<feature type="compositionally biased region" description="Basic and acidic residues" evidence="1">
    <location>
        <begin position="101"/>
        <end position="115"/>
    </location>
</feature>
<sequence>MRLFVILFLATALTLASGASLSALKRRHASKWDIIHHEYHGPPAPLSKDGRVIDTPEVMKARADHLAIHAETVIDLMKKMAEANAQNEKEKEHEHHHHEHKHEEHKHEHKHEEHKHEHHHHEHKHEEHKHEHKEEDKKEEEMTPELMAMLMGTVEEKKEEETKPVEEANMEEAPAAEAAAEEAPAEEAAVAVEEAALAAEEEKKEEKEEEKKEEHKKEQHHKEEHHKEHKKEDTKPVVEAEEANEVDHEHPSYVHNHQKNYEGPLAPLGEDGRVLDTPEVRKAKEAHLHAYEHAVKLAKAQAEWKDSALPAWYEMRKRIYVPPVNLLYHHDGPIGYKGPIAPIDHHGRVIDTAEVERAKAEHRRAWEQALELAKRHPPKAEDNSVW</sequence>
<dbReference type="InParanoid" id="A0A7M7T644"/>
<evidence type="ECO:0000313" key="4">
    <source>
        <dbReference type="Proteomes" id="UP000002358"/>
    </source>
</evidence>
<reference evidence="3" key="1">
    <citation type="submission" date="2021-01" db="UniProtKB">
        <authorList>
            <consortium name="EnsemblMetazoa"/>
        </authorList>
    </citation>
    <scope>IDENTIFICATION</scope>
</reference>
<dbReference type="GeneID" id="100119599"/>
<feature type="signal peptide" evidence="2">
    <location>
        <begin position="1"/>
        <end position="18"/>
    </location>
</feature>
<dbReference type="AlphaFoldDB" id="A0A7M7T644"/>
<feature type="region of interest" description="Disordered" evidence="1">
    <location>
        <begin position="83"/>
        <end position="141"/>
    </location>
</feature>
<evidence type="ECO:0000256" key="1">
    <source>
        <dbReference type="SAM" id="MobiDB-lite"/>
    </source>
</evidence>
<dbReference type="EnsemblMetazoa" id="XM_031921020">
    <property type="protein sequence ID" value="XP_031776880"/>
    <property type="gene ID" value="LOC100119599"/>
</dbReference>
<feature type="compositionally biased region" description="Basic and acidic residues" evidence="1">
    <location>
        <begin position="156"/>
        <end position="166"/>
    </location>
</feature>
<keyword evidence="2" id="KW-0732">Signal</keyword>
<evidence type="ECO:0000256" key="2">
    <source>
        <dbReference type="SAM" id="SignalP"/>
    </source>
</evidence>